<evidence type="ECO:0000313" key="1">
    <source>
        <dbReference type="Proteomes" id="UP000887579"/>
    </source>
</evidence>
<accession>A0AC34GJX7</accession>
<sequence length="180" mass="19852">MAAHANSLKEDFPYDSIGRPLPGYQMKIVDPESKAELGYNEHGEVCVKSHQVMLGYLDKPSSTAAMKDDDGWLYTGDIGYIDENGYTYIVDRMKELIKVNGLQVAPAELEALLLTHPKIKDAAVIGIPHEQKGEVPRAYVVISSSKDGDKDDVDVTEDEIKEFVATKSASYKQLKGGVEF</sequence>
<dbReference type="Proteomes" id="UP000887579">
    <property type="component" value="Unplaced"/>
</dbReference>
<proteinExistence type="predicted"/>
<name>A0AC34GJX7_9BILA</name>
<protein>
    <submittedName>
        <fullName evidence="2">Uncharacterized protein</fullName>
    </submittedName>
</protein>
<reference evidence="2" key="1">
    <citation type="submission" date="2022-11" db="UniProtKB">
        <authorList>
            <consortium name="WormBaseParasite"/>
        </authorList>
    </citation>
    <scope>IDENTIFICATION</scope>
</reference>
<organism evidence="1 2">
    <name type="scientific">Panagrolaimus sp. ES5</name>
    <dbReference type="NCBI Taxonomy" id="591445"/>
    <lineage>
        <taxon>Eukaryota</taxon>
        <taxon>Metazoa</taxon>
        <taxon>Ecdysozoa</taxon>
        <taxon>Nematoda</taxon>
        <taxon>Chromadorea</taxon>
        <taxon>Rhabditida</taxon>
        <taxon>Tylenchina</taxon>
        <taxon>Panagrolaimomorpha</taxon>
        <taxon>Panagrolaimoidea</taxon>
        <taxon>Panagrolaimidae</taxon>
        <taxon>Panagrolaimus</taxon>
    </lineage>
</organism>
<dbReference type="WBParaSite" id="ES5_v2.g30002.t1">
    <property type="protein sequence ID" value="ES5_v2.g30002.t1"/>
    <property type="gene ID" value="ES5_v2.g30002"/>
</dbReference>
<evidence type="ECO:0000313" key="2">
    <source>
        <dbReference type="WBParaSite" id="ES5_v2.g30002.t1"/>
    </source>
</evidence>